<evidence type="ECO:0000313" key="9">
    <source>
        <dbReference type="EMBL" id="OFD70569.1"/>
    </source>
</evidence>
<dbReference type="PANTHER" id="PTHR34975">
    <property type="entry name" value="SPORE GERMINATION PROTEIN A2"/>
    <property type="match status" value="1"/>
</dbReference>
<accession>A0A1E8AZ86</accession>
<comment type="subcellular location">
    <subcellularLocation>
        <location evidence="1">Membrane</location>
        <topology evidence="1">Multi-pass membrane protein</topology>
    </subcellularLocation>
</comment>
<feature type="transmembrane region" description="Helical" evidence="8">
    <location>
        <begin position="217"/>
        <end position="240"/>
    </location>
</feature>
<evidence type="ECO:0000256" key="5">
    <source>
        <dbReference type="ARBA" id="ARBA00022692"/>
    </source>
</evidence>
<reference evidence="9 10" key="1">
    <citation type="submission" date="2016-05" db="EMBL/GenBank/DDBJ databases">
        <title>Bacillus thuringiensis and Bacillus weihenstephanensis as novel biocontrol agents of wilt causing Verticillium species.</title>
        <authorList>
            <person name="Hollensteiner J."/>
            <person name="Wemheuer F."/>
            <person name="Harting R."/>
            <person name="Kolarzyk A."/>
            <person name="Diaz-Valerio S."/>
            <person name="Poehlein A."/>
            <person name="Brzuszkiewicz E."/>
            <person name="Nesemann K."/>
            <person name="Braus-Stromeyer S."/>
            <person name="Braus G."/>
            <person name="Daniel R."/>
            <person name="Liesegang H."/>
        </authorList>
    </citation>
    <scope>NUCLEOTIDE SEQUENCE [LARGE SCALE GENOMIC DNA]</scope>
    <source>
        <strain evidence="9 10">GOE8</strain>
    </source>
</reference>
<protein>
    <submittedName>
        <fullName evidence="9">Germination protein GerB</fullName>
    </submittedName>
</protein>
<dbReference type="GO" id="GO:0016020">
    <property type="term" value="C:membrane"/>
    <property type="evidence" value="ECO:0007669"/>
    <property type="project" value="UniProtKB-SubCell"/>
</dbReference>
<feature type="transmembrane region" description="Helical" evidence="8">
    <location>
        <begin position="333"/>
        <end position="351"/>
    </location>
</feature>
<feature type="transmembrane region" description="Helical" evidence="8">
    <location>
        <begin position="303"/>
        <end position="321"/>
    </location>
</feature>
<sequence>MKNIPTEYQVSPFVVFFLICTMQMGVGMLGFERISAKLVGNDAWISTLFFGLSVNLMIWIIYQILNQGNGDIIIIHQSVFGKWIGGVFNLIFLAYLLMLGATTLHSYIEVVHVWMFPSMPTWILSGVFLILCYYIVTGGFRVVAGIGFFGIVIPSMLFFTFFYPLQYADFRNLFPMWQHSFQEIIKGMKGTMFSYLGFETLLMYYPFIKNARTSQKYAHYGNLVTTFIYTYLMILSLTFFSEKQLSSAIWAYLSMTKIIQLPFIERFEYIIISVWAFFILPNIAITLWGVSRGLKETLKIKQKYVLPFLILFVFILTFFLNNRNKLNLLNSRLGQAGFIYIYMYLPILWIIQTIRIKLRR</sequence>
<evidence type="ECO:0000256" key="8">
    <source>
        <dbReference type="SAM" id="Phobius"/>
    </source>
</evidence>
<feature type="transmembrane region" description="Helical" evidence="8">
    <location>
        <begin position="269"/>
        <end position="291"/>
    </location>
</feature>
<dbReference type="PATRIC" id="fig|86662.25.peg.5705"/>
<evidence type="ECO:0000256" key="2">
    <source>
        <dbReference type="ARBA" id="ARBA00007998"/>
    </source>
</evidence>
<evidence type="ECO:0000313" key="10">
    <source>
        <dbReference type="Proteomes" id="UP000175706"/>
    </source>
</evidence>
<keyword evidence="5 8" id="KW-0812">Transmembrane</keyword>
<organism evidence="9 10">
    <name type="scientific">Bacillus mycoides</name>
    <dbReference type="NCBI Taxonomy" id="1405"/>
    <lineage>
        <taxon>Bacteria</taxon>
        <taxon>Bacillati</taxon>
        <taxon>Bacillota</taxon>
        <taxon>Bacilli</taxon>
        <taxon>Bacillales</taxon>
        <taxon>Bacillaceae</taxon>
        <taxon>Bacillus</taxon>
        <taxon>Bacillus cereus group</taxon>
    </lineage>
</organism>
<gene>
    <name evidence="9" type="ORF">BWGOE8_55620</name>
</gene>
<feature type="transmembrane region" description="Helical" evidence="8">
    <location>
        <begin position="12"/>
        <end position="31"/>
    </location>
</feature>
<comment type="similarity">
    <text evidence="2">Belongs to the amino acid-polyamine-organocation (APC) superfamily. Spore germination protein (SGP) (TC 2.A.3.9) family.</text>
</comment>
<dbReference type="AlphaFoldDB" id="A0A1E8AZ86"/>
<dbReference type="GO" id="GO:0009847">
    <property type="term" value="P:spore germination"/>
    <property type="evidence" value="ECO:0007669"/>
    <property type="project" value="InterPro"/>
</dbReference>
<evidence type="ECO:0000256" key="7">
    <source>
        <dbReference type="ARBA" id="ARBA00023136"/>
    </source>
</evidence>
<proteinExistence type="inferred from homology"/>
<name>A0A1E8AZ86_BACMY</name>
<feature type="transmembrane region" description="Helical" evidence="8">
    <location>
        <begin position="43"/>
        <end position="62"/>
    </location>
</feature>
<feature type="transmembrane region" description="Helical" evidence="8">
    <location>
        <begin position="143"/>
        <end position="164"/>
    </location>
</feature>
<feature type="transmembrane region" description="Helical" evidence="8">
    <location>
        <begin position="83"/>
        <end position="108"/>
    </location>
</feature>
<evidence type="ECO:0000256" key="6">
    <source>
        <dbReference type="ARBA" id="ARBA00022989"/>
    </source>
</evidence>
<feature type="transmembrane region" description="Helical" evidence="8">
    <location>
        <begin position="184"/>
        <end position="205"/>
    </location>
</feature>
<dbReference type="EMBL" id="LXLT01000077">
    <property type="protein sequence ID" value="OFD70569.1"/>
    <property type="molecule type" value="Genomic_DNA"/>
</dbReference>
<keyword evidence="4" id="KW-0309">Germination</keyword>
<keyword evidence="3" id="KW-0813">Transport</keyword>
<dbReference type="RefSeq" id="WP_070146087.1">
    <property type="nucleotide sequence ID" value="NZ_LXLT01000077.1"/>
</dbReference>
<keyword evidence="6 8" id="KW-1133">Transmembrane helix</keyword>
<evidence type="ECO:0000256" key="4">
    <source>
        <dbReference type="ARBA" id="ARBA00022544"/>
    </source>
</evidence>
<feature type="transmembrane region" description="Helical" evidence="8">
    <location>
        <begin position="114"/>
        <end position="136"/>
    </location>
</feature>
<dbReference type="PANTHER" id="PTHR34975:SF2">
    <property type="entry name" value="SPORE GERMINATION PROTEIN A2"/>
    <property type="match status" value="1"/>
</dbReference>
<dbReference type="InterPro" id="IPR004761">
    <property type="entry name" value="Spore_GerAB"/>
</dbReference>
<dbReference type="Gene3D" id="1.20.1740.10">
    <property type="entry name" value="Amino acid/polyamine transporter I"/>
    <property type="match status" value="1"/>
</dbReference>
<evidence type="ECO:0000256" key="3">
    <source>
        <dbReference type="ARBA" id="ARBA00022448"/>
    </source>
</evidence>
<evidence type="ECO:0000256" key="1">
    <source>
        <dbReference type="ARBA" id="ARBA00004141"/>
    </source>
</evidence>
<comment type="caution">
    <text evidence="9">The sequence shown here is derived from an EMBL/GenBank/DDBJ whole genome shotgun (WGS) entry which is preliminary data.</text>
</comment>
<dbReference type="Proteomes" id="UP000175706">
    <property type="component" value="Unassembled WGS sequence"/>
</dbReference>
<keyword evidence="7 8" id="KW-0472">Membrane</keyword>
<dbReference type="Pfam" id="PF03845">
    <property type="entry name" value="Spore_permease"/>
    <property type="match status" value="1"/>
</dbReference>
<dbReference type="NCBIfam" id="TIGR00912">
    <property type="entry name" value="2A0309"/>
    <property type="match status" value="1"/>
</dbReference>